<name>A0AAV3Y3Y5_9GAST</name>
<evidence type="ECO:0000313" key="1">
    <source>
        <dbReference type="EMBL" id="GFN76912.1"/>
    </source>
</evidence>
<evidence type="ECO:0000313" key="2">
    <source>
        <dbReference type="Proteomes" id="UP000735302"/>
    </source>
</evidence>
<dbReference type="EMBL" id="BLXT01000430">
    <property type="protein sequence ID" value="GFN76912.1"/>
    <property type="molecule type" value="Genomic_DNA"/>
</dbReference>
<protein>
    <submittedName>
        <fullName evidence="1">Uncharacterized protein</fullName>
    </submittedName>
</protein>
<sequence length="93" mass="10810">MHFNTVIKRFDDPLLNGASVAQWLVIPPLDLQGAFCRGLEPRHRRPVLTEGLKTWDQLVVDWLYTNHTLLSTTLLKSTISFLRKTCRVLFNQF</sequence>
<keyword evidence="2" id="KW-1185">Reference proteome</keyword>
<proteinExistence type="predicted"/>
<accession>A0AAV3Y3Y5</accession>
<dbReference type="AlphaFoldDB" id="A0AAV3Y3Y5"/>
<organism evidence="1 2">
    <name type="scientific">Plakobranchus ocellatus</name>
    <dbReference type="NCBI Taxonomy" id="259542"/>
    <lineage>
        <taxon>Eukaryota</taxon>
        <taxon>Metazoa</taxon>
        <taxon>Spiralia</taxon>
        <taxon>Lophotrochozoa</taxon>
        <taxon>Mollusca</taxon>
        <taxon>Gastropoda</taxon>
        <taxon>Heterobranchia</taxon>
        <taxon>Euthyneura</taxon>
        <taxon>Panpulmonata</taxon>
        <taxon>Sacoglossa</taxon>
        <taxon>Placobranchoidea</taxon>
        <taxon>Plakobranchidae</taxon>
        <taxon>Plakobranchus</taxon>
    </lineage>
</organism>
<reference evidence="1 2" key="1">
    <citation type="journal article" date="2021" name="Elife">
        <title>Chloroplast acquisition without the gene transfer in kleptoplastic sea slugs, Plakobranchus ocellatus.</title>
        <authorList>
            <person name="Maeda T."/>
            <person name="Takahashi S."/>
            <person name="Yoshida T."/>
            <person name="Shimamura S."/>
            <person name="Takaki Y."/>
            <person name="Nagai Y."/>
            <person name="Toyoda A."/>
            <person name="Suzuki Y."/>
            <person name="Arimoto A."/>
            <person name="Ishii H."/>
            <person name="Satoh N."/>
            <person name="Nishiyama T."/>
            <person name="Hasebe M."/>
            <person name="Maruyama T."/>
            <person name="Minagawa J."/>
            <person name="Obokata J."/>
            <person name="Shigenobu S."/>
        </authorList>
    </citation>
    <scope>NUCLEOTIDE SEQUENCE [LARGE SCALE GENOMIC DNA]</scope>
</reference>
<gene>
    <name evidence="1" type="ORF">PoB_000341800</name>
</gene>
<comment type="caution">
    <text evidence="1">The sequence shown here is derived from an EMBL/GenBank/DDBJ whole genome shotgun (WGS) entry which is preliminary data.</text>
</comment>
<dbReference type="Proteomes" id="UP000735302">
    <property type="component" value="Unassembled WGS sequence"/>
</dbReference>